<dbReference type="GO" id="GO:0020037">
    <property type="term" value="F:heme binding"/>
    <property type="evidence" value="ECO:0007669"/>
    <property type="project" value="InterPro"/>
</dbReference>
<name>A0A844ZIB9_9SPHN</name>
<feature type="transmembrane region" description="Helical" evidence="16">
    <location>
        <begin position="98"/>
        <end position="124"/>
    </location>
</feature>
<dbReference type="UniPathway" id="UPA00223"/>
<comment type="cofactor">
    <cofactor evidence="1">
        <name>heme</name>
        <dbReference type="ChEBI" id="CHEBI:30413"/>
    </cofactor>
</comment>
<comment type="subunit">
    <text evidence="5">Part of an enzyme complex containing four subunits: a flavoprotein, an iron-sulfur protein, plus two membrane-anchoring proteins, SdhC and SdhD.</text>
</comment>
<protein>
    <recommendedName>
        <fullName evidence="6">Succinate dehydrogenase hydrophobic membrane anchor subunit</fullName>
    </recommendedName>
</protein>
<evidence type="ECO:0000256" key="2">
    <source>
        <dbReference type="ARBA" id="ARBA00004050"/>
    </source>
</evidence>
<feature type="transmembrane region" description="Helical" evidence="16">
    <location>
        <begin position="28"/>
        <end position="46"/>
    </location>
</feature>
<feature type="transmembrane region" description="Helical" evidence="16">
    <location>
        <begin position="58"/>
        <end position="77"/>
    </location>
</feature>
<dbReference type="SUPFAM" id="SSF81343">
    <property type="entry name" value="Fumarate reductase respiratory complex transmembrane subunits"/>
    <property type="match status" value="1"/>
</dbReference>
<proteinExistence type="predicted"/>
<evidence type="ECO:0000256" key="7">
    <source>
        <dbReference type="ARBA" id="ARBA00022448"/>
    </source>
</evidence>
<comment type="function">
    <text evidence="2">Membrane-anchoring subunit of succinate dehydrogenase (SDH).</text>
</comment>
<comment type="subcellular location">
    <subcellularLocation>
        <location evidence="3">Membrane</location>
        <topology evidence="3">Multi-pass membrane protein</topology>
    </subcellularLocation>
</comment>
<comment type="caution">
    <text evidence="17">The sequence shown here is derived from an EMBL/GenBank/DDBJ whole genome shotgun (WGS) entry which is preliminary data.</text>
</comment>
<evidence type="ECO:0000256" key="4">
    <source>
        <dbReference type="ARBA" id="ARBA00005163"/>
    </source>
</evidence>
<organism evidence="17 18">
    <name type="scientific">Parapontixanthobacter aurantiacus</name>
    <dbReference type="NCBI Taxonomy" id="1463599"/>
    <lineage>
        <taxon>Bacteria</taxon>
        <taxon>Pseudomonadati</taxon>
        <taxon>Pseudomonadota</taxon>
        <taxon>Alphaproteobacteria</taxon>
        <taxon>Sphingomonadales</taxon>
        <taxon>Erythrobacteraceae</taxon>
        <taxon>Parapontixanthobacter</taxon>
    </lineage>
</organism>
<evidence type="ECO:0000256" key="10">
    <source>
        <dbReference type="ARBA" id="ARBA00022692"/>
    </source>
</evidence>
<evidence type="ECO:0000313" key="17">
    <source>
        <dbReference type="EMBL" id="MXO85459.1"/>
    </source>
</evidence>
<dbReference type="GO" id="GO:0006099">
    <property type="term" value="P:tricarboxylic acid cycle"/>
    <property type="evidence" value="ECO:0007669"/>
    <property type="project" value="UniProtKB-UniPathway"/>
</dbReference>
<evidence type="ECO:0000256" key="1">
    <source>
        <dbReference type="ARBA" id="ARBA00001971"/>
    </source>
</evidence>
<dbReference type="InterPro" id="IPR014312">
    <property type="entry name" value="Succ_DH_anchor"/>
</dbReference>
<evidence type="ECO:0000256" key="11">
    <source>
        <dbReference type="ARBA" id="ARBA00022723"/>
    </source>
</evidence>
<keyword evidence="18" id="KW-1185">Reference proteome</keyword>
<dbReference type="InterPro" id="IPR034804">
    <property type="entry name" value="SQR/QFR_C/D"/>
</dbReference>
<evidence type="ECO:0000256" key="6">
    <source>
        <dbReference type="ARBA" id="ARBA00019425"/>
    </source>
</evidence>
<keyword evidence="12" id="KW-0249">Electron transport</keyword>
<reference evidence="17 18" key="1">
    <citation type="submission" date="2019-12" db="EMBL/GenBank/DDBJ databases">
        <title>Genomic-based taxomic classification of the family Erythrobacteraceae.</title>
        <authorList>
            <person name="Xu L."/>
        </authorList>
    </citation>
    <scope>NUCLEOTIDE SEQUENCE [LARGE SCALE GENOMIC DNA]</scope>
    <source>
        <strain evidence="17 18">MCCC 1A09962</strain>
    </source>
</reference>
<dbReference type="GO" id="GO:0016020">
    <property type="term" value="C:membrane"/>
    <property type="evidence" value="ECO:0007669"/>
    <property type="project" value="UniProtKB-SubCell"/>
</dbReference>
<dbReference type="Gene3D" id="1.20.1300.10">
    <property type="entry name" value="Fumarate reductase/succinate dehydrogenase, transmembrane subunit"/>
    <property type="match status" value="1"/>
</dbReference>
<evidence type="ECO:0000256" key="15">
    <source>
        <dbReference type="ARBA" id="ARBA00023136"/>
    </source>
</evidence>
<dbReference type="AlphaFoldDB" id="A0A844ZIB9"/>
<keyword evidence="14" id="KW-0408">Iron</keyword>
<evidence type="ECO:0000256" key="3">
    <source>
        <dbReference type="ARBA" id="ARBA00004141"/>
    </source>
</evidence>
<keyword evidence="11" id="KW-0479">Metal-binding</keyword>
<evidence type="ECO:0000256" key="16">
    <source>
        <dbReference type="SAM" id="Phobius"/>
    </source>
</evidence>
<dbReference type="CDD" id="cd03495">
    <property type="entry name" value="SQR_TypeC_SdhD_like"/>
    <property type="match status" value="1"/>
</dbReference>
<keyword evidence="15 16" id="KW-0472">Membrane</keyword>
<evidence type="ECO:0000256" key="5">
    <source>
        <dbReference type="ARBA" id="ARBA00011558"/>
    </source>
</evidence>
<evidence type="ECO:0000256" key="13">
    <source>
        <dbReference type="ARBA" id="ARBA00022989"/>
    </source>
</evidence>
<evidence type="ECO:0000256" key="12">
    <source>
        <dbReference type="ARBA" id="ARBA00022982"/>
    </source>
</evidence>
<dbReference type="InterPro" id="IPR000701">
    <property type="entry name" value="SuccDH_FuR_B_TM-su"/>
</dbReference>
<comment type="pathway">
    <text evidence="4">Carbohydrate metabolism; tricarboxylic acid cycle.</text>
</comment>
<accession>A0A844ZIB9</accession>
<evidence type="ECO:0000313" key="18">
    <source>
        <dbReference type="Proteomes" id="UP000433104"/>
    </source>
</evidence>
<dbReference type="GO" id="GO:0046872">
    <property type="term" value="F:metal ion binding"/>
    <property type="evidence" value="ECO:0007669"/>
    <property type="project" value="UniProtKB-KW"/>
</dbReference>
<keyword evidence="8" id="KW-0816">Tricarboxylic acid cycle</keyword>
<dbReference type="Pfam" id="PF01127">
    <property type="entry name" value="Sdh_cyt"/>
    <property type="match status" value="1"/>
</dbReference>
<evidence type="ECO:0000256" key="9">
    <source>
        <dbReference type="ARBA" id="ARBA00022617"/>
    </source>
</evidence>
<keyword evidence="9" id="KW-0349">Heme</keyword>
<evidence type="ECO:0000256" key="14">
    <source>
        <dbReference type="ARBA" id="ARBA00023004"/>
    </source>
</evidence>
<dbReference type="Proteomes" id="UP000433104">
    <property type="component" value="Unassembled WGS sequence"/>
</dbReference>
<evidence type="ECO:0000256" key="8">
    <source>
        <dbReference type="ARBA" id="ARBA00022532"/>
    </source>
</evidence>
<keyword evidence="13 16" id="KW-1133">Transmembrane helix</keyword>
<gene>
    <name evidence="17" type="primary">sdhD</name>
    <name evidence="17" type="ORF">GRI38_05390</name>
</gene>
<dbReference type="NCBIfam" id="TIGR02968">
    <property type="entry name" value="succ_dehyd_anc"/>
    <property type="match status" value="1"/>
</dbReference>
<sequence length="128" mass="13441">MDKGTSVGRVRGLGSAHEGAHHWMVQRFTAVGNLILVLFLAVGLALLPDYSYATVAGWASQTLPATALALICINTFWHARLGLQVLIEDYVHTPGNKFACIALLNIATIGGAVFGVVSIARIALGGIS</sequence>
<dbReference type="OrthoDB" id="9809280at2"/>
<dbReference type="EMBL" id="WTYW01000001">
    <property type="protein sequence ID" value="MXO85459.1"/>
    <property type="molecule type" value="Genomic_DNA"/>
</dbReference>
<dbReference type="RefSeq" id="WP_160681863.1">
    <property type="nucleotide sequence ID" value="NZ_WTYW01000001.1"/>
</dbReference>
<keyword evidence="10 16" id="KW-0812">Transmembrane</keyword>
<keyword evidence="7" id="KW-0813">Transport</keyword>